<sequence length="55" mass="6377">MSTLIHTHIPGFSTGFRCNKFQLKQAHDLVFPEICSYHHHQAFDLLQNLKHCQAS</sequence>
<accession>A0A1Y5Q5A9</accession>
<name>A0A1Y5Q5A9_9GAMM</name>
<protein>
    <submittedName>
        <fullName evidence="1">Uncharacterized protein</fullName>
    </submittedName>
</protein>
<gene>
    <name evidence="1" type="ORF">STPYR_12343</name>
</gene>
<proteinExistence type="predicted"/>
<evidence type="ECO:0000313" key="1">
    <source>
        <dbReference type="EMBL" id="SBV37413.1"/>
    </source>
</evidence>
<dbReference type="EMBL" id="FLTS01000001">
    <property type="protein sequence ID" value="SBV37413.1"/>
    <property type="molecule type" value="Genomic_DNA"/>
</dbReference>
<reference evidence="1" key="1">
    <citation type="submission" date="2016-03" db="EMBL/GenBank/DDBJ databases">
        <authorList>
            <person name="Ploux O."/>
        </authorList>
    </citation>
    <scope>NUCLEOTIDE SEQUENCE</scope>
    <source>
        <strain evidence="1">UC10</strain>
    </source>
</reference>
<dbReference type="AlphaFoldDB" id="A0A1Y5Q5A9"/>
<organism evidence="1">
    <name type="scientific">uncultured Stenotrophomonas sp</name>
    <dbReference type="NCBI Taxonomy" id="165438"/>
    <lineage>
        <taxon>Bacteria</taxon>
        <taxon>Pseudomonadati</taxon>
        <taxon>Pseudomonadota</taxon>
        <taxon>Gammaproteobacteria</taxon>
        <taxon>Lysobacterales</taxon>
        <taxon>Lysobacteraceae</taxon>
        <taxon>Stenotrophomonas</taxon>
        <taxon>environmental samples</taxon>
    </lineage>
</organism>